<reference evidence="5 6" key="1">
    <citation type="submission" date="2018-05" db="EMBL/GenBank/DDBJ databases">
        <title>Draft genome sequence of Scytalidium lignicola DSM 105466, a ubiquitous saprotrophic fungus.</title>
        <authorList>
            <person name="Buettner E."/>
            <person name="Gebauer A.M."/>
            <person name="Hofrichter M."/>
            <person name="Liers C."/>
            <person name="Kellner H."/>
        </authorList>
    </citation>
    <scope>NUCLEOTIDE SEQUENCE [LARGE SCALE GENOMIC DNA]</scope>
    <source>
        <strain evidence="5 6">DSM 105466</strain>
    </source>
</reference>
<dbReference type="Pfam" id="PF08241">
    <property type="entry name" value="Methyltransf_11"/>
    <property type="match status" value="1"/>
</dbReference>
<keyword evidence="6" id="KW-1185">Reference proteome</keyword>
<dbReference type="Proteomes" id="UP000258309">
    <property type="component" value="Unassembled WGS sequence"/>
</dbReference>
<evidence type="ECO:0000256" key="2">
    <source>
        <dbReference type="ARBA" id="ARBA00038188"/>
    </source>
</evidence>
<organism evidence="5 6">
    <name type="scientific">Scytalidium lignicola</name>
    <name type="common">Hyphomycete</name>
    <dbReference type="NCBI Taxonomy" id="5539"/>
    <lineage>
        <taxon>Eukaryota</taxon>
        <taxon>Fungi</taxon>
        <taxon>Dikarya</taxon>
        <taxon>Ascomycota</taxon>
        <taxon>Pezizomycotina</taxon>
        <taxon>Leotiomycetes</taxon>
        <taxon>Leotiomycetes incertae sedis</taxon>
        <taxon>Scytalidium</taxon>
    </lineage>
</organism>
<sequence length="302" mass="33732">MSSADKEPLIRQNESLQAYYSSLESRIGYRLMLGGTRHFGFYPLGTYWPFPINRSLRAMEDHLIHTLDLENGSKVLDAGCGYGYVAIHLAESGYQVQGIDVVDRHIAKAQRNINAAGFAGKVTVTKGDYHHLDAFADGSFDGAYTMETFVHATEPEVAAAEFFRVIRPGGSLALYEYDHVDLDKESEEVRNSWAVINKYAAMPSNARFKRGVLEAILEEAGFEDVVVTDLTDNTLPMVRLFFIVALIPYLIITFLGLQPWFVNTVAGYQGYVNRKLVRYIAVSAKKPLSAGDVELSEKKKSR</sequence>
<dbReference type="GO" id="GO:0006696">
    <property type="term" value="P:ergosterol biosynthetic process"/>
    <property type="evidence" value="ECO:0007669"/>
    <property type="project" value="TreeGrafter"/>
</dbReference>
<evidence type="ECO:0000256" key="3">
    <source>
        <dbReference type="SAM" id="Phobius"/>
    </source>
</evidence>
<evidence type="ECO:0000313" key="5">
    <source>
        <dbReference type="EMBL" id="RFU24881.1"/>
    </source>
</evidence>
<accession>A0A3E2GUT0</accession>
<dbReference type="SUPFAM" id="SSF53335">
    <property type="entry name" value="S-adenosyl-L-methionine-dependent methyltransferases"/>
    <property type="match status" value="1"/>
</dbReference>
<comment type="similarity">
    <text evidence="2">Belongs to the class I-like SAM-binding methyltransferase superfamily. Erg6/SMT family.</text>
</comment>
<feature type="non-terminal residue" evidence="5">
    <location>
        <position position="1"/>
    </location>
</feature>
<dbReference type="InterPro" id="IPR029063">
    <property type="entry name" value="SAM-dependent_MTases_sf"/>
</dbReference>
<dbReference type="OMA" id="FEYDHEL"/>
<feature type="domain" description="Methyltransferase type 11" evidence="4">
    <location>
        <begin position="76"/>
        <end position="173"/>
    </location>
</feature>
<dbReference type="PANTHER" id="PTHR44068:SF1">
    <property type="entry name" value="HYPOTHETICAL LOC100005854"/>
    <property type="match status" value="1"/>
</dbReference>
<keyword evidence="3" id="KW-0472">Membrane</keyword>
<dbReference type="CDD" id="cd02440">
    <property type="entry name" value="AdoMet_MTases"/>
    <property type="match status" value="1"/>
</dbReference>
<keyword evidence="3" id="KW-1133">Transmembrane helix</keyword>
<dbReference type="PANTHER" id="PTHR44068">
    <property type="entry name" value="ZGC:194242"/>
    <property type="match status" value="1"/>
</dbReference>
<dbReference type="InterPro" id="IPR050447">
    <property type="entry name" value="Erg6_SMT_methyltransf"/>
</dbReference>
<dbReference type="OrthoDB" id="540004at2759"/>
<proteinExistence type="inferred from homology"/>
<dbReference type="EMBL" id="NCSJ02000392">
    <property type="protein sequence ID" value="RFU24881.1"/>
    <property type="molecule type" value="Genomic_DNA"/>
</dbReference>
<evidence type="ECO:0000259" key="4">
    <source>
        <dbReference type="Pfam" id="PF08241"/>
    </source>
</evidence>
<evidence type="ECO:0000256" key="1">
    <source>
        <dbReference type="ARBA" id="ARBA00022679"/>
    </source>
</evidence>
<gene>
    <name evidence="5" type="ORF">B7463_g11461</name>
</gene>
<dbReference type="InterPro" id="IPR013216">
    <property type="entry name" value="Methyltransf_11"/>
</dbReference>
<dbReference type="AlphaFoldDB" id="A0A3E2GUT0"/>
<feature type="transmembrane region" description="Helical" evidence="3">
    <location>
        <begin position="240"/>
        <end position="261"/>
    </location>
</feature>
<feature type="non-terminal residue" evidence="5">
    <location>
        <position position="302"/>
    </location>
</feature>
<comment type="caution">
    <text evidence="5">The sequence shown here is derived from an EMBL/GenBank/DDBJ whole genome shotgun (WGS) entry which is preliminary data.</text>
</comment>
<dbReference type="Gene3D" id="3.40.50.150">
    <property type="entry name" value="Vaccinia Virus protein VP39"/>
    <property type="match status" value="1"/>
</dbReference>
<protein>
    <recommendedName>
        <fullName evidence="4">Methyltransferase type 11 domain-containing protein</fullName>
    </recommendedName>
</protein>
<name>A0A3E2GUT0_SCYLI</name>
<dbReference type="GO" id="GO:0003838">
    <property type="term" value="F:sterol 24-C-methyltransferase activity"/>
    <property type="evidence" value="ECO:0007669"/>
    <property type="project" value="TreeGrafter"/>
</dbReference>
<keyword evidence="1" id="KW-0808">Transferase</keyword>
<dbReference type="GO" id="GO:0005783">
    <property type="term" value="C:endoplasmic reticulum"/>
    <property type="evidence" value="ECO:0007669"/>
    <property type="project" value="TreeGrafter"/>
</dbReference>
<evidence type="ECO:0000313" key="6">
    <source>
        <dbReference type="Proteomes" id="UP000258309"/>
    </source>
</evidence>
<keyword evidence="3" id="KW-0812">Transmembrane</keyword>
<dbReference type="STRING" id="5539.A0A3E2GUT0"/>